<name>A0A803J5T4_XENTR</name>
<dbReference type="InterPro" id="IPR026616">
    <property type="entry name" value="TEX15"/>
</dbReference>
<dbReference type="Pfam" id="PF15326">
    <property type="entry name" value="TEX15"/>
    <property type="match status" value="2"/>
</dbReference>
<evidence type="ECO:0000256" key="1">
    <source>
        <dbReference type="SAM" id="MobiDB-lite"/>
    </source>
</evidence>
<dbReference type="GO" id="GO:0010569">
    <property type="term" value="P:regulation of double-strand break repair via homologous recombination"/>
    <property type="evidence" value="ECO:0000318"/>
    <property type="project" value="GO_Central"/>
</dbReference>
<organism evidence="4">
    <name type="scientific">Xenopus tropicalis</name>
    <name type="common">Western clawed frog</name>
    <name type="synonym">Silurana tropicalis</name>
    <dbReference type="NCBI Taxonomy" id="8364"/>
    <lineage>
        <taxon>Eukaryota</taxon>
        <taxon>Metazoa</taxon>
        <taxon>Chordata</taxon>
        <taxon>Craniata</taxon>
        <taxon>Vertebrata</taxon>
        <taxon>Euteleostomi</taxon>
        <taxon>Amphibia</taxon>
        <taxon>Batrachia</taxon>
        <taxon>Anura</taxon>
        <taxon>Pipoidea</taxon>
        <taxon>Pipidae</taxon>
        <taxon>Xenopodinae</taxon>
        <taxon>Xenopus</taxon>
        <taxon>Silurana</taxon>
    </lineage>
</organism>
<dbReference type="SUPFAM" id="SSF56399">
    <property type="entry name" value="ADP-ribosylation"/>
    <property type="match status" value="1"/>
</dbReference>
<feature type="domain" description="Testis expressed sequence 15" evidence="3">
    <location>
        <begin position="1117"/>
        <end position="1286"/>
    </location>
</feature>
<keyword evidence="5" id="KW-1185">Reference proteome</keyword>
<dbReference type="GO" id="GO:0005634">
    <property type="term" value="C:nucleus"/>
    <property type="evidence" value="ECO:0000318"/>
    <property type="project" value="GO_Central"/>
</dbReference>
<dbReference type="GeneTree" id="ENSGT00390000006260"/>
<dbReference type="Proteomes" id="UP000008143">
    <property type="component" value="Chromosome 1"/>
</dbReference>
<proteinExistence type="predicted"/>
<accession>A0A803J5T4</accession>
<dbReference type="GeneID" id="100497962"/>
<dbReference type="Pfam" id="PF12509">
    <property type="entry name" value="DUF3715"/>
    <property type="match status" value="1"/>
</dbReference>
<sequence length="2140" mass="243228">MEDSMKSLKNYIIPKIKTTAEKGYLARDMTNKREYNDILNILNEARLDICCELESSWKFEEPKLICNSNLENNFIEKRSEMRELGKKDFKEQFCFLVVPKAAVVDICHHGLSVKSSTIKMLGNPQLGVYVFRHIDVALNYAKMKNSKSNIIVVFKTLFGRIKKVQPVLNSKKTPLDPAPNYDSHMSKSLASWTDSFEKQTANSLVYLYEYDLNCKPADKPRHCLPYASVSAAFIEQKTETGPMLATVKLKPKLLTDGSANLMNCTVAKRIGKGKDAKIVFENFRTIEPKPPPMYAQQNEFLLSCSAINLLLENLLYDKQSMDSAMHFPDHFDKKEKAGKRTDDIEGLSPSSMLITSKSIKDPRIRKEEQELKHCDQKIVDQLNFQHCEENVNKSLSLSFEEARLFDSLMAKDKVNKCSLFNECEKDYKMVMKQNKTVGRHSQNLSEKEVFEEKQQKSSMLSEMEHSSLTQDMFHVSKSLSVTNTVCEKVVKKGHQFFKKRKKETYFSLGPTKSELTKEASISKQKKKIADVMESSGCNSLETGHKHKPMQRKTCISNDNKEKTVNSKNMADGSKCGNNPEENILSTNSSKSNHTTKVEERAQTGKHVFKKSPSSHKIKGNKVHGHKTNVESPGNFKKTAASLPKNATAPINKMDIGNIKSFVTGADKKEEHSLLVKLQINSCLELNDMEHSIIKKKTTAENQIPEKLFANVEEELPWLKQNLPDNQEHQCSKTITHDIILAKEEILIPPKKTNSQISCVTSDDNFEMRDFPIDYMEFQNETVCCQELVSLKVGSLKESEETVTAKTPEINQSKTTDCCVESISSMHLKELAFEHQISHVLLPENKVVNQHCTTDEIYLFDMGDIGIPTETSILSVSENLTHLCFQSYETEIGYDGDLLIEDMEIGSETEIPSFETMNEPKAQLPIHLNISLNMLLDDFDCSHLENRIDWNSLFGLDSSTTLMEEDVVPQFHKSPLQKCGLYKCESEKIIYSDLQITVKNYSKLDGNHTPACCDYVVKQLPYDDVLSSLKTTENTILMDSIKSKNNAAPLIDFIQAPHENVNINASDLSFSSCTSNNTQVTQKANDSYANVEQDFKCHIGANSGHSKTDKGGKLKGCTQQKTRSPDKGSSVSLNVCAILEKADKTSCVNVLQEYKLICEKMLPRFINAFKDKQHCPVKDVMVNRKFLLERNLKAAFKYPLKPQAIEAFIELQMMMETKQFIENRIYSLKGEPTFRSLLYYDSSLYLELLDGDRGYQQQSNFYVGFQQKLKCDPLVTLENHHAQLCDVLEKIHEKCRSYYVLLKYRREVEECEAVLKNSADHLDFCLSVPLSCGVHTGDTLEELKNLQTGTLELIKAYYNLPDCDAGKQEHALCLLELICAKIDYIQTSESLNTELSLFGIEHLLFDAAKSTILKENARSSKQKKIPSLILESIHKLNHFALLKLYEVYGTCVEETTVIKTSGDKQKKYKESNFNPEFNSGEDVYYVGKIIDQARCADTASVNQMIAGCKKHLEALKKYFQIMQECDADEVIITENNVFDAAKKNTQPAILLKPEAIESYIDILMAYETLHFLKCLKASKKNKKRFRGLLWFEKSLLPELILSQNRIGSYLKANLNSDVIEVINSNIYEIKTELEIICDYSDSVNYTYALQIMTRELSELSELKTFVSKSRFAMQSYIHFSPHIASLHYGSTLVDLDHNYNQFSDLLGLLMSCPKKDLGKIAQTMKIMKTIELMKQATSRSDTSAFGVCSCQIMENKRKREHLQDKGDQCYWMLNTKKRPSLVQDDQTYFTSPKKRKVVNSPPHDSKGEQEKSKQKSNTRIKNKDHSNAAEKQCKKSEKTPKDVTGVEIKDQSSSINEHTFQKNDGLSSVKAIVLEHANDREVKIKCSTDDPVKEVLNDSHLNLHTKSQLQVPDKNVNVISEHQSLSDQNKKNTDVVSQTAEQKSILKKLYFSGKQKKSNNVHFADICSLDTSPTMEQKNETATPITEAKDKKNEPLVQHNDPSSCSDLNNSHSQSFTQMTGTYSQLSSCLYPWQYYLHYWYQNSSNTGVMTQPYQGMPYNTQQFMPYNGTSLFTTQNPYTGNQPYPYPNSQVPPQMFQTTDALKATMNYSYPDPHSASQDSVQARYAYDATPTGTWSWGSW</sequence>
<evidence type="ECO:0000313" key="6">
    <source>
        <dbReference type="RefSeq" id="XP_002939306.4"/>
    </source>
</evidence>
<evidence type="ECO:0000259" key="3">
    <source>
        <dbReference type="Pfam" id="PF15326"/>
    </source>
</evidence>
<feature type="region of interest" description="Disordered" evidence="1">
    <location>
        <begin position="1109"/>
        <end position="1128"/>
    </location>
</feature>
<feature type="domain" description="Testis expressed sequence 15" evidence="3">
    <location>
        <begin position="1452"/>
        <end position="1600"/>
    </location>
</feature>
<evidence type="ECO:0000313" key="7">
    <source>
        <dbReference type="RefSeq" id="XP_031760250.1"/>
    </source>
</evidence>
<dbReference type="GO" id="GO:0007140">
    <property type="term" value="P:male meiotic nuclear division"/>
    <property type="evidence" value="ECO:0000318"/>
    <property type="project" value="GO_Central"/>
</dbReference>
<dbReference type="GO" id="GO:0007130">
    <property type="term" value="P:synaptonemal complex assembly"/>
    <property type="evidence" value="ECO:0000318"/>
    <property type="project" value="GO_Central"/>
</dbReference>
<feature type="domain" description="TASOR pseudo-PARP" evidence="2">
    <location>
        <begin position="86"/>
        <end position="225"/>
    </location>
</feature>
<dbReference type="RefSeq" id="XP_002939306.4">
    <property type="nucleotide sequence ID" value="XM_002939260.5"/>
</dbReference>
<dbReference type="InterPro" id="IPR032765">
    <property type="entry name" value="TEX15_dom"/>
</dbReference>
<dbReference type="PANTHER" id="PTHR22380:SF1">
    <property type="entry name" value="TESTIS-EXPRESSED PROTEIN 15"/>
    <property type="match status" value="1"/>
</dbReference>
<feature type="compositionally biased region" description="Basic residues" evidence="1">
    <location>
        <begin position="606"/>
        <end position="626"/>
    </location>
</feature>
<feature type="compositionally biased region" description="Basic and acidic residues" evidence="1">
    <location>
        <begin position="1820"/>
        <end position="1840"/>
    </location>
</feature>
<evidence type="ECO:0000313" key="4">
    <source>
        <dbReference type="Ensembl" id="ENSXETP00000103213"/>
    </source>
</evidence>
<dbReference type="Xenbase" id="XB-GENE-6469126">
    <property type="gene designation" value="tex15"/>
</dbReference>
<dbReference type="OrthoDB" id="10054471at2759"/>
<evidence type="ECO:0000313" key="8">
    <source>
        <dbReference type="Xenbase" id="XB-GENE-6469126"/>
    </source>
</evidence>
<dbReference type="OMA" id="PERIVNQ"/>
<feature type="region of interest" description="Disordered" evidence="1">
    <location>
        <begin position="563"/>
        <end position="635"/>
    </location>
</feature>
<reference evidence="4" key="1">
    <citation type="journal article" date="2010" name="Science">
        <title>The genome of the Western clawed frog Xenopus tropicalis.</title>
        <authorList>
            <person name="Hellsten U."/>
            <person name="Harland R.M."/>
            <person name="Gilchrist M.J."/>
            <person name="Hendrix D."/>
            <person name="Jurka J."/>
            <person name="Kapitonov V."/>
            <person name="Ovcharenko I."/>
            <person name="Putnam N.H."/>
            <person name="Shu S."/>
            <person name="Taher L."/>
            <person name="Blitz I.L."/>
            <person name="Blumberg B."/>
            <person name="Dichmann D.S."/>
            <person name="Dubchak I."/>
            <person name="Amaya E."/>
            <person name="Detter J.C."/>
            <person name="Fletcher R."/>
            <person name="Gerhard D.S."/>
            <person name="Goodstein D."/>
            <person name="Graves T."/>
            <person name="Grigoriev I.V."/>
            <person name="Grimwood J."/>
            <person name="Kawashima T."/>
            <person name="Lindquist E."/>
            <person name="Lucas S.M."/>
            <person name="Mead P.E."/>
            <person name="Mitros T."/>
            <person name="Ogino H."/>
            <person name="Ohta Y."/>
            <person name="Poliakov A.V."/>
            <person name="Pollet N."/>
            <person name="Robert J."/>
            <person name="Salamov A."/>
            <person name="Sater A.K."/>
            <person name="Schmutz J."/>
            <person name="Terry A."/>
            <person name="Vize P.D."/>
            <person name="Warren W.C."/>
            <person name="Wells D."/>
            <person name="Wills A."/>
            <person name="Wilson R.K."/>
            <person name="Zimmerman L.B."/>
            <person name="Zorn A.M."/>
            <person name="Grainger R."/>
            <person name="Grammer T."/>
            <person name="Khokha M.K."/>
            <person name="Richardson P.M."/>
            <person name="Rokhsar D.S."/>
        </authorList>
    </citation>
    <scope>NUCLEOTIDE SEQUENCE [LARGE SCALE GENOMIC DNA]</scope>
    <source>
        <strain evidence="4">Nigerian</strain>
    </source>
</reference>
<dbReference type="AGR" id="Xenbase:XB-GENE-6469126"/>
<feature type="compositionally biased region" description="Polar residues" evidence="1">
    <location>
        <begin position="575"/>
        <end position="584"/>
    </location>
</feature>
<dbReference type="Gene3D" id="3.90.228.10">
    <property type="match status" value="1"/>
</dbReference>
<reference evidence="6 7" key="3">
    <citation type="submission" date="2025-04" db="UniProtKB">
        <authorList>
            <consortium name="RefSeq"/>
        </authorList>
    </citation>
    <scope>IDENTIFICATION</scope>
    <source>
        <strain evidence="6 7">Nigerian</strain>
        <tissue evidence="6 7">Liver and blood</tissue>
    </source>
</reference>
<evidence type="ECO:0000313" key="5">
    <source>
        <dbReference type="Proteomes" id="UP000008143"/>
    </source>
</evidence>
<feature type="compositionally biased region" description="Polar residues" evidence="1">
    <location>
        <begin position="1999"/>
        <end position="2008"/>
    </location>
</feature>
<feature type="region of interest" description="Disordered" evidence="1">
    <location>
        <begin position="1989"/>
        <end position="2008"/>
    </location>
</feature>
<dbReference type="RefSeq" id="XP_031760250.1">
    <property type="nucleotide sequence ID" value="XM_031904390.1"/>
</dbReference>
<reference evidence="4" key="2">
    <citation type="submission" date="2021-03" db="UniProtKB">
        <authorList>
            <consortium name="Ensembl"/>
        </authorList>
    </citation>
    <scope>IDENTIFICATION</scope>
</reference>
<feature type="compositionally biased region" description="Basic and acidic residues" evidence="1">
    <location>
        <begin position="1802"/>
        <end position="1812"/>
    </location>
</feature>
<feature type="compositionally biased region" description="Polar residues" evidence="1">
    <location>
        <begin position="1850"/>
        <end position="1860"/>
    </location>
</feature>
<dbReference type="CTD" id="56154"/>
<dbReference type="KEGG" id="xtr:100497962"/>
<dbReference type="Ensembl" id="ENSXETT00000119333">
    <property type="protein sequence ID" value="ENSXETP00000103213"/>
    <property type="gene ID" value="ENSXETG00000045239"/>
</dbReference>
<feature type="compositionally biased region" description="Polar residues" evidence="1">
    <location>
        <begin position="1116"/>
        <end position="1128"/>
    </location>
</feature>
<gene>
    <name evidence="4 6 7 8" type="primary">tex15</name>
</gene>
<feature type="compositionally biased region" description="Low complexity" evidence="1">
    <location>
        <begin position="585"/>
        <end position="594"/>
    </location>
</feature>
<protein>
    <submittedName>
        <fullName evidence="4">Testis expressed 15, meiosis and synapsis associated</fullName>
    </submittedName>
    <submittedName>
        <fullName evidence="6 7">Testis-expressed protein 15</fullName>
    </submittedName>
</protein>
<feature type="region of interest" description="Disordered" evidence="1">
    <location>
        <begin position="1781"/>
        <end position="1860"/>
    </location>
</feature>
<dbReference type="PANTHER" id="PTHR22380">
    <property type="entry name" value="TESTIS-EXPRESSED PROTEIN 15"/>
    <property type="match status" value="1"/>
</dbReference>
<evidence type="ECO:0000259" key="2">
    <source>
        <dbReference type="Pfam" id="PF12509"/>
    </source>
</evidence>
<dbReference type="InterPro" id="IPR022188">
    <property type="entry name" value="TASOR_DUF3715"/>
</dbReference>